<proteinExistence type="predicted"/>
<keyword evidence="1" id="KW-0732">Signal</keyword>
<gene>
    <name evidence="2" type="ORF">EJ08DRAFT_645478</name>
</gene>
<comment type="caution">
    <text evidence="2">The sequence shown here is derived from an EMBL/GenBank/DDBJ whole genome shotgun (WGS) entry which is preliminary data.</text>
</comment>
<evidence type="ECO:0000313" key="2">
    <source>
        <dbReference type="EMBL" id="KAF2435794.1"/>
    </source>
</evidence>
<evidence type="ECO:0008006" key="4">
    <source>
        <dbReference type="Google" id="ProtNLM"/>
    </source>
</evidence>
<accession>A0A9P4P358</accession>
<organism evidence="2 3">
    <name type="scientific">Tothia fuscella</name>
    <dbReference type="NCBI Taxonomy" id="1048955"/>
    <lineage>
        <taxon>Eukaryota</taxon>
        <taxon>Fungi</taxon>
        <taxon>Dikarya</taxon>
        <taxon>Ascomycota</taxon>
        <taxon>Pezizomycotina</taxon>
        <taxon>Dothideomycetes</taxon>
        <taxon>Pleosporomycetidae</taxon>
        <taxon>Venturiales</taxon>
        <taxon>Cylindrosympodiaceae</taxon>
        <taxon>Tothia</taxon>
    </lineage>
</organism>
<dbReference type="Proteomes" id="UP000800235">
    <property type="component" value="Unassembled WGS sequence"/>
</dbReference>
<protein>
    <recommendedName>
        <fullName evidence="4">Secreted protein</fullName>
    </recommendedName>
</protein>
<feature type="signal peptide" evidence="1">
    <location>
        <begin position="1"/>
        <end position="17"/>
    </location>
</feature>
<evidence type="ECO:0000313" key="3">
    <source>
        <dbReference type="Proteomes" id="UP000800235"/>
    </source>
</evidence>
<reference evidence="2" key="1">
    <citation type="journal article" date="2020" name="Stud. Mycol.">
        <title>101 Dothideomycetes genomes: a test case for predicting lifestyles and emergence of pathogens.</title>
        <authorList>
            <person name="Haridas S."/>
            <person name="Albert R."/>
            <person name="Binder M."/>
            <person name="Bloem J."/>
            <person name="Labutti K."/>
            <person name="Salamov A."/>
            <person name="Andreopoulos B."/>
            <person name="Baker S."/>
            <person name="Barry K."/>
            <person name="Bills G."/>
            <person name="Bluhm B."/>
            <person name="Cannon C."/>
            <person name="Castanera R."/>
            <person name="Culley D."/>
            <person name="Daum C."/>
            <person name="Ezra D."/>
            <person name="Gonzalez J."/>
            <person name="Henrissat B."/>
            <person name="Kuo A."/>
            <person name="Liang C."/>
            <person name="Lipzen A."/>
            <person name="Lutzoni F."/>
            <person name="Magnuson J."/>
            <person name="Mondo S."/>
            <person name="Nolan M."/>
            <person name="Ohm R."/>
            <person name="Pangilinan J."/>
            <person name="Park H.-J."/>
            <person name="Ramirez L."/>
            <person name="Alfaro M."/>
            <person name="Sun H."/>
            <person name="Tritt A."/>
            <person name="Yoshinaga Y."/>
            <person name="Zwiers L.-H."/>
            <person name="Turgeon B."/>
            <person name="Goodwin S."/>
            <person name="Spatafora J."/>
            <person name="Crous P."/>
            <person name="Grigoriev I."/>
        </authorList>
    </citation>
    <scope>NUCLEOTIDE SEQUENCE</scope>
    <source>
        <strain evidence="2">CBS 130266</strain>
    </source>
</reference>
<name>A0A9P4P358_9PEZI</name>
<evidence type="ECO:0000256" key="1">
    <source>
        <dbReference type="SAM" id="SignalP"/>
    </source>
</evidence>
<dbReference type="AlphaFoldDB" id="A0A9P4P358"/>
<keyword evidence="3" id="KW-1185">Reference proteome</keyword>
<sequence>MRLYVYPIFTLIHLAHAHCTCICPTEISLISHSNLYCELCDKREQGTAKCDLKVTHESPKPSLWALSTMSMSTSNIVFSRLEGHMHSLSVGFFGGLIMPYILLSLNTSRLLLQT</sequence>
<dbReference type="EMBL" id="MU007012">
    <property type="protein sequence ID" value="KAF2435794.1"/>
    <property type="molecule type" value="Genomic_DNA"/>
</dbReference>
<feature type="chain" id="PRO_5040129718" description="Secreted protein" evidence="1">
    <location>
        <begin position="18"/>
        <end position="114"/>
    </location>
</feature>